<dbReference type="AlphaFoldDB" id="A6WZP1"/>
<gene>
    <name evidence="1" type="ordered locus">Oant_1729</name>
</gene>
<dbReference type="EMBL" id="CP000758">
    <property type="protein sequence ID" value="ABS14445.1"/>
    <property type="molecule type" value="Genomic_DNA"/>
</dbReference>
<name>A6WZP1_BRUA4</name>
<evidence type="ECO:0000313" key="2">
    <source>
        <dbReference type="Proteomes" id="UP000002301"/>
    </source>
</evidence>
<evidence type="ECO:0000313" key="1">
    <source>
        <dbReference type="EMBL" id="ABS14445.1"/>
    </source>
</evidence>
<proteinExistence type="predicted"/>
<dbReference type="HOGENOM" id="CLU_2539240_0_0_5"/>
<accession>A6WZP1</accession>
<keyword evidence="2" id="KW-1185">Reference proteome</keyword>
<protein>
    <submittedName>
        <fullName evidence="1">Uncharacterized protein</fullName>
    </submittedName>
</protein>
<dbReference type="KEGG" id="oan:Oant_1729"/>
<reference evidence="1 2" key="1">
    <citation type="journal article" date="2011" name="J. Bacteriol.">
        <title>Genome of Ochrobactrum anthropi ATCC 49188 T, a versatile opportunistic pathogen and symbiont of several eukaryotic hosts.</title>
        <authorList>
            <person name="Chain P.S."/>
            <person name="Lang D.M."/>
            <person name="Comerci D.J."/>
            <person name="Malfatti S.A."/>
            <person name="Vergez L.M."/>
            <person name="Shin M."/>
            <person name="Ugalde R.A."/>
            <person name="Garcia E."/>
            <person name="Tolmasky M.E."/>
        </authorList>
    </citation>
    <scope>NUCLEOTIDE SEQUENCE [LARGE SCALE GENOMIC DNA]</scope>
    <source>
        <strain evidence="2">ATCC 49188 / DSM 6882 / CCUG 24695 / JCM 21032 / LMG 3331 / NBRC 15819 / NCTC 12168 / Alc 37</strain>
    </source>
</reference>
<dbReference type="Proteomes" id="UP000002301">
    <property type="component" value="Chromosome 1"/>
</dbReference>
<sequence>MLVHHDFPTLVGRRCPCTWRRGSRCRSCRGWRRRRVIVRGRCRRGWCRCVARVVLLVIARCKAEKRYGGDRSNQKLLHVGSPS</sequence>
<organism evidence="1 2">
    <name type="scientific">Brucella anthropi (strain ATCC 49188 / DSM 6882 / CCUG 24695 / JCM 21032 / LMG 3331 / NBRC 15819 / NCTC 12168 / Alc 37)</name>
    <name type="common">Ochrobactrum anthropi</name>
    <dbReference type="NCBI Taxonomy" id="439375"/>
    <lineage>
        <taxon>Bacteria</taxon>
        <taxon>Pseudomonadati</taxon>
        <taxon>Pseudomonadota</taxon>
        <taxon>Alphaproteobacteria</taxon>
        <taxon>Hyphomicrobiales</taxon>
        <taxon>Brucellaceae</taxon>
        <taxon>Brucella/Ochrobactrum group</taxon>
        <taxon>Brucella</taxon>
    </lineage>
</organism>